<evidence type="ECO:0000313" key="2">
    <source>
        <dbReference type="Proteomes" id="UP000694251"/>
    </source>
</evidence>
<name>A0A8T1Z7S1_ARASU</name>
<sequence>MVLYPNRTSPTSGGGGFLDFVDRTLVLLGDSPIKKFSLKWNSQIDHSRYNHLIRNELETWTLGTTLVITIRTMVKLTLSHGFYAQDRLPPNGVLFPAFKTLSLSFKCVVLIFMTASWNLARTSIFYRSNDLEAHSLVALETPSLVYLDYSSYVSEDCDFQLDSLVEARLDLILWKYNGNIPPVGEYFGYDSTKGDDWGDATKLIAAIRNVVTLHLSADSLEVFHFCSRIQQPRSCAQDYEKMWGCMRLQTCEEEEILLFIVVSSEGTKG</sequence>
<dbReference type="PANTHER" id="PTHR31293">
    <property type="entry name" value="RNI-LIKE SUPERFAMILY PROTEIN"/>
    <property type="match status" value="1"/>
</dbReference>
<proteinExistence type="predicted"/>
<dbReference type="PANTHER" id="PTHR31293:SF12">
    <property type="entry name" value="RNI-LIKE SUPERFAMILY PROTEIN"/>
    <property type="match status" value="1"/>
</dbReference>
<organism evidence="1 2">
    <name type="scientific">Arabidopsis suecica</name>
    <name type="common">Swedish thale-cress</name>
    <name type="synonym">Cardaminopsis suecica</name>
    <dbReference type="NCBI Taxonomy" id="45249"/>
    <lineage>
        <taxon>Eukaryota</taxon>
        <taxon>Viridiplantae</taxon>
        <taxon>Streptophyta</taxon>
        <taxon>Embryophyta</taxon>
        <taxon>Tracheophyta</taxon>
        <taxon>Spermatophyta</taxon>
        <taxon>Magnoliopsida</taxon>
        <taxon>eudicotyledons</taxon>
        <taxon>Gunneridae</taxon>
        <taxon>Pentapetalae</taxon>
        <taxon>rosids</taxon>
        <taxon>malvids</taxon>
        <taxon>Brassicales</taxon>
        <taxon>Brassicaceae</taxon>
        <taxon>Camelineae</taxon>
        <taxon>Arabidopsis</taxon>
    </lineage>
</organism>
<dbReference type="AlphaFoldDB" id="A0A8T1Z7S1"/>
<dbReference type="InterPro" id="IPR055294">
    <property type="entry name" value="FBL60-like"/>
</dbReference>
<keyword evidence="2" id="KW-1185">Reference proteome</keyword>
<protein>
    <recommendedName>
        <fullName evidence="3">FBD domain-containing protein</fullName>
    </recommendedName>
</protein>
<comment type="caution">
    <text evidence="1">The sequence shown here is derived from an EMBL/GenBank/DDBJ whole genome shotgun (WGS) entry which is preliminary data.</text>
</comment>
<gene>
    <name evidence="1" type="ORF">ISN44_As11g006320</name>
</gene>
<dbReference type="Proteomes" id="UP000694251">
    <property type="component" value="Chromosome 11"/>
</dbReference>
<dbReference type="EMBL" id="JAEFBJ010000011">
    <property type="protein sequence ID" value="KAG7554383.1"/>
    <property type="molecule type" value="Genomic_DNA"/>
</dbReference>
<evidence type="ECO:0008006" key="3">
    <source>
        <dbReference type="Google" id="ProtNLM"/>
    </source>
</evidence>
<reference evidence="1 2" key="1">
    <citation type="submission" date="2020-12" db="EMBL/GenBank/DDBJ databases">
        <title>Concerted genomic and epigenomic changes stabilize Arabidopsis allopolyploids.</title>
        <authorList>
            <person name="Chen Z."/>
        </authorList>
    </citation>
    <scope>NUCLEOTIDE SEQUENCE [LARGE SCALE GENOMIC DNA]</scope>
    <source>
        <strain evidence="1">As9502</strain>
        <tissue evidence="1">Leaf</tissue>
    </source>
</reference>
<evidence type="ECO:0000313" key="1">
    <source>
        <dbReference type="EMBL" id="KAG7554383.1"/>
    </source>
</evidence>
<accession>A0A8T1Z7S1</accession>
<dbReference type="OrthoDB" id="612216at2759"/>